<evidence type="ECO:0000313" key="2">
    <source>
        <dbReference type="EMBL" id="KKM18741.1"/>
    </source>
</evidence>
<name>A0A0F9HTM8_9ZZZZ</name>
<dbReference type="Gene3D" id="2.60.40.10">
    <property type="entry name" value="Immunoglobulins"/>
    <property type="match status" value="1"/>
</dbReference>
<proteinExistence type="predicted"/>
<protein>
    <recommendedName>
        <fullName evidence="1">Fibronectin type-III domain-containing protein</fullName>
    </recommendedName>
</protein>
<dbReference type="CDD" id="cd00063">
    <property type="entry name" value="FN3"/>
    <property type="match status" value="1"/>
</dbReference>
<dbReference type="AlphaFoldDB" id="A0A0F9HTM8"/>
<sequence>MKKVLLTTLFILFYSTITWAESVTLAWDANSESDLAGYKMYVGNVSGTYTSITDVTNVTQYEVLNLIVGTTYYFAVTAYDTSANESGYSNEISTTITDIILPGIPSNLRIITITQ</sequence>
<reference evidence="2" key="1">
    <citation type="journal article" date="2015" name="Nature">
        <title>Complex archaea that bridge the gap between prokaryotes and eukaryotes.</title>
        <authorList>
            <person name="Spang A."/>
            <person name="Saw J.H."/>
            <person name="Jorgensen S.L."/>
            <person name="Zaremba-Niedzwiedzka K."/>
            <person name="Martijn J."/>
            <person name="Lind A.E."/>
            <person name="van Eijk R."/>
            <person name="Schleper C."/>
            <person name="Guy L."/>
            <person name="Ettema T.J."/>
        </authorList>
    </citation>
    <scope>NUCLEOTIDE SEQUENCE</scope>
</reference>
<dbReference type="PROSITE" id="PS50853">
    <property type="entry name" value="FN3"/>
    <property type="match status" value="1"/>
</dbReference>
<dbReference type="EMBL" id="LAZR01014156">
    <property type="protein sequence ID" value="KKM18741.1"/>
    <property type="molecule type" value="Genomic_DNA"/>
</dbReference>
<dbReference type="Pfam" id="PF00041">
    <property type="entry name" value="fn3"/>
    <property type="match status" value="1"/>
</dbReference>
<dbReference type="InterPro" id="IPR003961">
    <property type="entry name" value="FN3_dom"/>
</dbReference>
<dbReference type="InterPro" id="IPR013783">
    <property type="entry name" value="Ig-like_fold"/>
</dbReference>
<gene>
    <name evidence="2" type="ORF">LCGC14_1662690</name>
</gene>
<dbReference type="SUPFAM" id="SSF49265">
    <property type="entry name" value="Fibronectin type III"/>
    <property type="match status" value="1"/>
</dbReference>
<feature type="domain" description="Fibronectin type-III" evidence="1">
    <location>
        <begin position="8"/>
        <end position="99"/>
    </location>
</feature>
<dbReference type="InterPro" id="IPR036116">
    <property type="entry name" value="FN3_sf"/>
</dbReference>
<evidence type="ECO:0000259" key="1">
    <source>
        <dbReference type="PROSITE" id="PS50853"/>
    </source>
</evidence>
<accession>A0A0F9HTM8</accession>
<organism evidence="2">
    <name type="scientific">marine sediment metagenome</name>
    <dbReference type="NCBI Taxonomy" id="412755"/>
    <lineage>
        <taxon>unclassified sequences</taxon>
        <taxon>metagenomes</taxon>
        <taxon>ecological metagenomes</taxon>
    </lineage>
</organism>
<comment type="caution">
    <text evidence="2">The sequence shown here is derived from an EMBL/GenBank/DDBJ whole genome shotgun (WGS) entry which is preliminary data.</text>
</comment>